<proteinExistence type="predicted"/>
<gene>
    <name evidence="1" type="ORF">SAMN04488094_10545</name>
</gene>
<dbReference type="GO" id="GO:0016301">
    <property type="term" value="F:kinase activity"/>
    <property type="evidence" value="ECO:0007669"/>
    <property type="project" value="UniProtKB-KW"/>
</dbReference>
<protein>
    <submittedName>
        <fullName evidence="1">Guanylate kinase</fullName>
    </submittedName>
</protein>
<organism evidence="1 2">
    <name type="scientific">Tropicimonas isoalkanivorans</name>
    <dbReference type="NCBI Taxonomy" id="441112"/>
    <lineage>
        <taxon>Bacteria</taxon>
        <taxon>Pseudomonadati</taxon>
        <taxon>Pseudomonadota</taxon>
        <taxon>Alphaproteobacteria</taxon>
        <taxon>Rhodobacterales</taxon>
        <taxon>Roseobacteraceae</taxon>
        <taxon>Tropicimonas</taxon>
    </lineage>
</organism>
<name>A0A1I1JCH1_9RHOB</name>
<sequence>MHSLRDRFGWRIVQTYTTRPARENDDKVSVSPEVFARMALDERMFTVKHLFGEMYGEDRRSILDAISARSSDRWCLDLAVGEIAKYSAYNTLKFILLPESLDQLVAQLEAAGRKERVEGAKADLEKYTQLSNSVQGENGYVTIFNRHTRLNDSLELIRKISSSFFNPTVEA</sequence>
<evidence type="ECO:0000313" key="1">
    <source>
        <dbReference type="EMBL" id="SFC45682.1"/>
    </source>
</evidence>
<accession>A0A1I1JCH1</accession>
<dbReference type="SUPFAM" id="SSF52540">
    <property type="entry name" value="P-loop containing nucleoside triphosphate hydrolases"/>
    <property type="match status" value="1"/>
</dbReference>
<dbReference type="STRING" id="441112.SAMN04488094_10545"/>
<dbReference type="Proteomes" id="UP000198728">
    <property type="component" value="Unassembled WGS sequence"/>
</dbReference>
<dbReference type="EMBL" id="FOLG01000005">
    <property type="protein sequence ID" value="SFC45682.1"/>
    <property type="molecule type" value="Genomic_DNA"/>
</dbReference>
<keyword evidence="1" id="KW-0808">Transferase</keyword>
<keyword evidence="1" id="KW-0418">Kinase</keyword>
<keyword evidence="2" id="KW-1185">Reference proteome</keyword>
<reference evidence="1 2" key="1">
    <citation type="submission" date="2016-10" db="EMBL/GenBank/DDBJ databases">
        <authorList>
            <person name="de Groot N.N."/>
        </authorList>
    </citation>
    <scope>NUCLEOTIDE SEQUENCE [LARGE SCALE GENOMIC DNA]</scope>
    <source>
        <strain evidence="1 2">DSM 19548</strain>
    </source>
</reference>
<dbReference type="InterPro" id="IPR027417">
    <property type="entry name" value="P-loop_NTPase"/>
</dbReference>
<evidence type="ECO:0000313" key="2">
    <source>
        <dbReference type="Proteomes" id="UP000198728"/>
    </source>
</evidence>
<dbReference type="Gene3D" id="3.40.50.300">
    <property type="entry name" value="P-loop containing nucleotide triphosphate hydrolases"/>
    <property type="match status" value="1"/>
</dbReference>
<dbReference type="AlphaFoldDB" id="A0A1I1JCH1"/>